<evidence type="ECO:0000313" key="2">
    <source>
        <dbReference type="EMBL" id="PRP89013.1"/>
    </source>
</evidence>
<dbReference type="Pfam" id="PF03386">
    <property type="entry name" value="ENOD93"/>
    <property type="match status" value="1"/>
</dbReference>
<accession>A0A2P6NYH5</accession>
<comment type="caution">
    <text evidence="2">The sequence shown here is derived from an EMBL/GenBank/DDBJ whole genome shotgun (WGS) entry which is preliminary data.</text>
</comment>
<dbReference type="EMBL" id="MDYQ01000006">
    <property type="protein sequence ID" value="PRP89013.1"/>
    <property type="molecule type" value="Genomic_DNA"/>
</dbReference>
<gene>
    <name evidence="2" type="ORF">PROFUN_02291</name>
</gene>
<keyword evidence="1" id="KW-0472">Membrane</keyword>
<protein>
    <submittedName>
        <fullName evidence="2">Uncharacterized protein</fullName>
    </submittedName>
</protein>
<dbReference type="Proteomes" id="UP000241769">
    <property type="component" value="Unassembled WGS sequence"/>
</dbReference>
<feature type="transmembrane region" description="Helical" evidence="1">
    <location>
        <begin position="30"/>
        <end position="47"/>
    </location>
</feature>
<evidence type="ECO:0000313" key="3">
    <source>
        <dbReference type="Proteomes" id="UP000241769"/>
    </source>
</evidence>
<dbReference type="InParanoid" id="A0A2P6NYH5"/>
<proteinExistence type="predicted"/>
<sequence length="97" mass="10731">MVVHHAGAESGKEDPYIAKYEQCKVQARNAGLKAAAVALAITVPPVLYLNKYSARWNKNVGPSYKAFFPVASTGFAFYLWAEHALLTCARENRSTKR</sequence>
<name>A0A2P6NYH5_9EUKA</name>
<reference evidence="2 3" key="1">
    <citation type="journal article" date="2018" name="Genome Biol. Evol.">
        <title>Multiple Roots of Fruiting Body Formation in Amoebozoa.</title>
        <authorList>
            <person name="Hillmann F."/>
            <person name="Forbes G."/>
            <person name="Novohradska S."/>
            <person name="Ferling I."/>
            <person name="Riege K."/>
            <person name="Groth M."/>
            <person name="Westermann M."/>
            <person name="Marz M."/>
            <person name="Spaller T."/>
            <person name="Winckler T."/>
            <person name="Schaap P."/>
            <person name="Glockner G."/>
        </authorList>
    </citation>
    <scope>NUCLEOTIDE SEQUENCE [LARGE SCALE GENOMIC DNA]</scope>
    <source>
        <strain evidence="2 3">Jena</strain>
    </source>
</reference>
<evidence type="ECO:0000256" key="1">
    <source>
        <dbReference type="SAM" id="Phobius"/>
    </source>
</evidence>
<dbReference type="InterPro" id="IPR005050">
    <property type="entry name" value="Enod93"/>
</dbReference>
<feature type="transmembrane region" description="Helical" evidence="1">
    <location>
        <begin position="67"/>
        <end position="89"/>
    </location>
</feature>
<dbReference type="AlphaFoldDB" id="A0A2P6NYH5"/>
<keyword evidence="1" id="KW-0812">Transmembrane</keyword>
<keyword evidence="1" id="KW-1133">Transmembrane helix</keyword>
<organism evidence="2 3">
    <name type="scientific">Planoprotostelium fungivorum</name>
    <dbReference type="NCBI Taxonomy" id="1890364"/>
    <lineage>
        <taxon>Eukaryota</taxon>
        <taxon>Amoebozoa</taxon>
        <taxon>Evosea</taxon>
        <taxon>Variosea</taxon>
        <taxon>Cavosteliida</taxon>
        <taxon>Cavosteliaceae</taxon>
        <taxon>Planoprotostelium</taxon>
    </lineage>
</organism>
<keyword evidence="3" id="KW-1185">Reference proteome</keyword>